<reference evidence="2 3" key="1">
    <citation type="journal article" date="2019" name="Int. J. Syst. Evol. Microbiol.">
        <title>The Global Catalogue of Microorganisms (GCM) 10K type strain sequencing project: providing services to taxonomists for standard genome sequencing and annotation.</title>
        <authorList>
            <consortium name="The Broad Institute Genomics Platform"/>
            <consortium name="The Broad Institute Genome Sequencing Center for Infectious Disease"/>
            <person name="Wu L."/>
            <person name="Ma J."/>
        </authorList>
    </citation>
    <scope>NUCLEOTIDE SEQUENCE [LARGE SCALE GENOMIC DNA]</scope>
    <source>
        <strain evidence="2 3">DT55</strain>
    </source>
</reference>
<accession>A0ABD5WW46</accession>
<comment type="caution">
    <text evidence="2">The sequence shown here is derived from an EMBL/GenBank/DDBJ whole genome shotgun (WGS) entry which is preliminary data.</text>
</comment>
<dbReference type="RefSeq" id="WP_276239000.1">
    <property type="nucleotide sequence ID" value="NZ_CP119989.1"/>
</dbReference>
<gene>
    <name evidence="2" type="ORF">ACFQKD_04370</name>
</gene>
<feature type="transmembrane region" description="Helical" evidence="1">
    <location>
        <begin position="105"/>
        <end position="124"/>
    </location>
</feature>
<evidence type="ECO:0000256" key="1">
    <source>
        <dbReference type="SAM" id="Phobius"/>
    </source>
</evidence>
<dbReference type="Proteomes" id="UP001596388">
    <property type="component" value="Unassembled WGS sequence"/>
</dbReference>
<keyword evidence="1" id="KW-1133">Transmembrane helix</keyword>
<dbReference type="PANTHER" id="PTHR35519:SF2">
    <property type="entry name" value="PH DOMAIN PROTEIN"/>
    <property type="match status" value="1"/>
</dbReference>
<dbReference type="InterPro" id="IPR025187">
    <property type="entry name" value="DUF4112"/>
</dbReference>
<evidence type="ECO:0000313" key="2">
    <source>
        <dbReference type="EMBL" id="MFC7096531.1"/>
    </source>
</evidence>
<dbReference type="EMBL" id="JBHTAG010000002">
    <property type="protein sequence ID" value="MFC7096531.1"/>
    <property type="molecule type" value="Genomic_DNA"/>
</dbReference>
<organism evidence="2 3">
    <name type="scientific">Halobaculum marinum</name>
    <dbReference type="NCBI Taxonomy" id="3031996"/>
    <lineage>
        <taxon>Archaea</taxon>
        <taxon>Methanobacteriati</taxon>
        <taxon>Methanobacteriota</taxon>
        <taxon>Stenosarchaea group</taxon>
        <taxon>Halobacteria</taxon>
        <taxon>Halobacteriales</taxon>
        <taxon>Haloferacaceae</taxon>
        <taxon>Halobaculum</taxon>
    </lineage>
</organism>
<name>A0ABD5WW46_9EURY</name>
<dbReference type="Pfam" id="PF13430">
    <property type="entry name" value="DUF4112"/>
    <property type="match status" value="1"/>
</dbReference>
<proteinExistence type="predicted"/>
<feature type="transmembrane region" description="Helical" evidence="1">
    <location>
        <begin position="71"/>
        <end position="93"/>
    </location>
</feature>
<protein>
    <submittedName>
        <fullName evidence="2">DUF4112 domain-containing protein</fullName>
    </submittedName>
</protein>
<sequence length="150" mass="16238">MAPVRGERPAAEGDAHALRADGGVALADRPAETLVDDALSAARLRRARRIAHLLDDSIKVPLVPYRIGFDAVAGLVPVVGDAVGSLVGLLVVWQAFRLGARKRTLALMLLYVAVDYLVGSLPFVGDILDATMKLNLRNVHRLERELARRD</sequence>
<dbReference type="GeneID" id="79269579"/>
<keyword evidence="1" id="KW-0812">Transmembrane</keyword>
<dbReference type="AlphaFoldDB" id="A0ABD5WW46"/>
<keyword evidence="1" id="KW-0472">Membrane</keyword>
<dbReference type="PANTHER" id="PTHR35519">
    <property type="entry name" value="MEMBRANE PROTEINS"/>
    <property type="match status" value="1"/>
</dbReference>
<evidence type="ECO:0000313" key="3">
    <source>
        <dbReference type="Proteomes" id="UP001596388"/>
    </source>
</evidence>
<keyword evidence="3" id="KW-1185">Reference proteome</keyword>